<keyword evidence="3" id="KW-1185">Reference proteome</keyword>
<evidence type="ECO:0000313" key="2">
    <source>
        <dbReference type="EMBL" id="KAI5074740.1"/>
    </source>
</evidence>
<dbReference type="EMBL" id="JABFUD020000010">
    <property type="protein sequence ID" value="KAI5074740.1"/>
    <property type="molecule type" value="Genomic_DNA"/>
</dbReference>
<evidence type="ECO:0008006" key="4">
    <source>
        <dbReference type="Google" id="ProtNLM"/>
    </source>
</evidence>
<comment type="caution">
    <text evidence="2">The sequence shown here is derived from an EMBL/GenBank/DDBJ whole genome shotgun (WGS) entry which is preliminary data.</text>
</comment>
<evidence type="ECO:0000313" key="3">
    <source>
        <dbReference type="Proteomes" id="UP000886520"/>
    </source>
</evidence>
<feature type="chain" id="PRO_5039489947" description="Secreted protein" evidence="1">
    <location>
        <begin position="19"/>
        <end position="111"/>
    </location>
</feature>
<dbReference type="AlphaFoldDB" id="A0A9D4ZJ17"/>
<proteinExistence type="predicted"/>
<feature type="signal peptide" evidence="1">
    <location>
        <begin position="1"/>
        <end position="18"/>
    </location>
</feature>
<sequence>MNLPLGAFLGLVAALSSAFCPHLRPFLDCTLDVVSIVIAGMDTSTGTYTSVSNCMLGTKSLARDSSMLWMEFLSPASVERPQRHVKEQYSPRDGMAIERCGMALIALHSLT</sequence>
<name>A0A9D4ZJ17_ADICA</name>
<reference evidence="2" key="1">
    <citation type="submission" date="2021-01" db="EMBL/GenBank/DDBJ databases">
        <title>Adiantum capillus-veneris genome.</title>
        <authorList>
            <person name="Fang Y."/>
            <person name="Liao Q."/>
        </authorList>
    </citation>
    <scope>NUCLEOTIDE SEQUENCE</scope>
    <source>
        <strain evidence="2">H3</strain>
        <tissue evidence="2">Leaf</tissue>
    </source>
</reference>
<organism evidence="2 3">
    <name type="scientific">Adiantum capillus-veneris</name>
    <name type="common">Maidenhair fern</name>
    <dbReference type="NCBI Taxonomy" id="13818"/>
    <lineage>
        <taxon>Eukaryota</taxon>
        <taxon>Viridiplantae</taxon>
        <taxon>Streptophyta</taxon>
        <taxon>Embryophyta</taxon>
        <taxon>Tracheophyta</taxon>
        <taxon>Polypodiopsida</taxon>
        <taxon>Polypodiidae</taxon>
        <taxon>Polypodiales</taxon>
        <taxon>Pteridineae</taxon>
        <taxon>Pteridaceae</taxon>
        <taxon>Vittarioideae</taxon>
        <taxon>Adiantum</taxon>
    </lineage>
</organism>
<protein>
    <recommendedName>
        <fullName evidence="4">Secreted protein</fullName>
    </recommendedName>
</protein>
<evidence type="ECO:0000256" key="1">
    <source>
        <dbReference type="SAM" id="SignalP"/>
    </source>
</evidence>
<gene>
    <name evidence="2" type="ORF">GOP47_0010701</name>
</gene>
<keyword evidence="1" id="KW-0732">Signal</keyword>
<accession>A0A9D4ZJ17</accession>
<dbReference type="Proteomes" id="UP000886520">
    <property type="component" value="Chromosome 10"/>
</dbReference>